<dbReference type="EMBL" id="JALHAT010000028">
    <property type="protein sequence ID" value="MCJ1961861.1"/>
    <property type="molecule type" value="Genomic_DNA"/>
</dbReference>
<feature type="transmembrane region" description="Helical" evidence="1">
    <location>
        <begin position="164"/>
        <end position="181"/>
    </location>
</feature>
<protein>
    <recommendedName>
        <fullName evidence="4">Lysoplasmalogenase</fullName>
    </recommendedName>
</protein>
<keyword evidence="1" id="KW-1133">Transmembrane helix</keyword>
<accession>A0ABT0AF75</accession>
<keyword evidence="1" id="KW-0472">Membrane</keyword>
<name>A0ABT0AF75_9SPHN</name>
<feature type="transmembrane region" description="Helical" evidence="1">
    <location>
        <begin position="193"/>
        <end position="212"/>
    </location>
</feature>
<reference evidence="2" key="1">
    <citation type="submission" date="2022-03" db="EMBL/GenBank/DDBJ databases">
        <title>Identification of a novel bacterium isolated from mangrove sediments.</title>
        <authorList>
            <person name="Pan X."/>
        </authorList>
    </citation>
    <scope>NUCLEOTIDE SEQUENCE</scope>
    <source>
        <strain evidence="2">B2637</strain>
    </source>
</reference>
<feature type="transmembrane region" description="Helical" evidence="1">
    <location>
        <begin position="115"/>
        <end position="132"/>
    </location>
</feature>
<dbReference type="RefSeq" id="WP_243801345.1">
    <property type="nucleotide sequence ID" value="NZ_JALHAT010000028.1"/>
</dbReference>
<evidence type="ECO:0000313" key="2">
    <source>
        <dbReference type="EMBL" id="MCJ1961861.1"/>
    </source>
</evidence>
<gene>
    <name evidence="2" type="ORF">MTR65_14295</name>
</gene>
<feature type="transmembrane region" description="Helical" evidence="1">
    <location>
        <begin position="138"/>
        <end position="157"/>
    </location>
</feature>
<keyword evidence="3" id="KW-1185">Reference proteome</keyword>
<proteinExistence type="predicted"/>
<feature type="transmembrane region" description="Helical" evidence="1">
    <location>
        <begin position="85"/>
        <end position="103"/>
    </location>
</feature>
<evidence type="ECO:0008006" key="4">
    <source>
        <dbReference type="Google" id="ProtNLM"/>
    </source>
</evidence>
<keyword evidence="1" id="KW-0812">Transmembrane</keyword>
<dbReference type="Proteomes" id="UP001162802">
    <property type="component" value="Unassembled WGS sequence"/>
</dbReference>
<evidence type="ECO:0000313" key="3">
    <source>
        <dbReference type="Proteomes" id="UP001162802"/>
    </source>
</evidence>
<feature type="transmembrane region" description="Helical" evidence="1">
    <location>
        <begin position="62"/>
        <end position="79"/>
    </location>
</feature>
<organism evidence="2 3">
    <name type="scientific">Novosphingobium mangrovi</name>
    <name type="common">ex Hu et al. 2023</name>
    <dbReference type="NCBI Taxonomy" id="2930094"/>
    <lineage>
        <taxon>Bacteria</taxon>
        <taxon>Pseudomonadati</taxon>
        <taxon>Pseudomonadota</taxon>
        <taxon>Alphaproteobacteria</taxon>
        <taxon>Sphingomonadales</taxon>
        <taxon>Sphingomonadaceae</taxon>
        <taxon>Novosphingobium</taxon>
    </lineage>
</organism>
<comment type="caution">
    <text evidence="2">The sequence shown here is derived from an EMBL/GenBank/DDBJ whole genome shotgun (WGS) entry which is preliminary data.</text>
</comment>
<feature type="transmembrane region" description="Helical" evidence="1">
    <location>
        <begin position="12"/>
        <end position="29"/>
    </location>
</feature>
<feature type="transmembrane region" description="Helical" evidence="1">
    <location>
        <begin position="35"/>
        <end position="55"/>
    </location>
</feature>
<evidence type="ECO:0000256" key="1">
    <source>
        <dbReference type="SAM" id="Phobius"/>
    </source>
</evidence>
<sequence length="228" mass="24684">MPRRALVERRPWLLTSLALALGHAWFLVSRTPVPGVYWMALEALPLGLLAVYALLRHKGRDTQLLAAMLGFEALAGALTGFYPGFARIVLMLGWFAGLSLFLSHRSDDPDINRRIGTAGLFLLTPLLCYFAASRVGVPVPLFYGLALGGLAASAWMSTFAQSRVGVGGVLIVVGGVLQITVPEYLAGESPQAVIAWLALYFGNLVLATGVTGELRQREEIARVDWDDF</sequence>